<gene>
    <name evidence="6" type="ORF">DDZ16_05390</name>
</gene>
<dbReference type="PROSITE" id="PS01095">
    <property type="entry name" value="GH18_1"/>
    <property type="match status" value="1"/>
</dbReference>
<dbReference type="Gene3D" id="3.20.20.80">
    <property type="entry name" value="Glycosidases"/>
    <property type="match status" value="1"/>
</dbReference>
<keyword evidence="2 3" id="KW-0326">Glycosidase</keyword>
<dbReference type="RefSeq" id="WP_109263413.1">
    <property type="nucleotide sequence ID" value="NZ_QEWP01000003.1"/>
</dbReference>
<dbReference type="Gene3D" id="2.60.120.200">
    <property type="match status" value="2"/>
</dbReference>
<dbReference type="Proteomes" id="UP000244956">
    <property type="component" value="Unassembled WGS sequence"/>
</dbReference>
<dbReference type="Pfam" id="PF13385">
    <property type="entry name" value="Laminin_G_3"/>
    <property type="match status" value="1"/>
</dbReference>
<proteinExistence type="predicted"/>
<dbReference type="InterPro" id="IPR001223">
    <property type="entry name" value="Glyco_hydro18_cat"/>
</dbReference>
<evidence type="ECO:0000259" key="5">
    <source>
        <dbReference type="SMART" id="SM00636"/>
    </source>
</evidence>
<dbReference type="Pfam" id="PF00704">
    <property type="entry name" value="Glyco_hydro_18"/>
    <property type="match status" value="1"/>
</dbReference>
<keyword evidence="7" id="KW-1185">Reference proteome</keyword>
<sequence>MVRILMSLFFLMPALAFAQVNNYALKLQAEGTANFYGIPEINEQSSYTLQFWVNPSEWTSGASVFSRGADSEKFAAELGTLNEIVFTAGNQQLNVSSNSLDANQWSQVTLVNNAGNIDIYINNELVTSLVNDFVIPQSNSDFVLGNNGFSGRIDEFRIWTVAVENPFFHLWRNTVNKHHPNWGQLLVYYKFDQNQCDNIVDYKFHHHGVFSGIYTEREEVTDNPDFKYRKSVAYSNFSRWADRQIDADKYLLANDLILLDISVTPDGTASLPHPYSQGTVNKAGYMDEYLGHTGVLSLNGAGAGMEIGTEVLNPSDRYSFSTWIYLEEWTEGAFIFRKEKSIDQGFSIRLGDVERNTIIIRVNGVEYIRPFNMKLKEWIHLGIAAYSTTNYQVFQTSFNGETTYAVNPDVDVHDYQLTGLENTTAYIGENLNAKLDETVIWKDFRSSAQMAAAMIHTPMPSTTEKVEAVTLRTTDAYYSYDDPANVGHDLYSNLHFIDLMRQHYEGHRGFMIRGAVHSFDGWESRFADPAFRTQFASTLADVSQVFDGVDLDFEWCYSGTCWDNYGKVIQEVEAALPADKILTVTPHYVSYSLPLQYMEHVDYFPFQIYGPSKTVFQWDTYVDGYNRFVNHGYPTEKIVLSYATTTSVAYDVNTDERLSVPPIGVRNDLLENGYTPEMNSAIDGNGYRRYITGYNQVIDRCEFIQDYDLGGIMYWDMGNDVKTSHPFSLVKAASYALNSNVDTLVTQVDVFPTSINNTPVPTGSVKVFPNPAKDTVHISIPSSFSLSTVRFFNSEGRLVKVFNQPLNELNVRDLTPGIYYLQADSEKGESYTSKVIIH</sequence>
<dbReference type="InterPro" id="IPR013320">
    <property type="entry name" value="ConA-like_dom_sf"/>
</dbReference>
<evidence type="ECO:0000256" key="2">
    <source>
        <dbReference type="ARBA" id="ARBA00023295"/>
    </source>
</evidence>
<dbReference type="AlphaFoldDB" id="A0A2U2BBC3"/>
<comment type="caution">
    <text evidence="6">The sequence shown here is derived from an EMBL/GenBank/DDBJ whole genome shotgun (WGS) entry which is preliminary data.</text>
</comment>
<dbReference type="OrthoDB" id="9775889at2"/>
<reference evidence="6 7" key="1">
    <citation type="submission" date="2018-05" db="EMBL/GenBank/DDBJ databases">
        <title>Marinilabilia rubrum sp. nov., isolated from saltern sediment.</title>
        <authorList>
            <person name="Zhang R."/>
        </authorList>
    </citation>
    <scope>NUCLEOTIDE SEQUENCE [LARGE SCALE GENOMIC DNA]</scope>
    <source>
        <strain evidence="6 7">WTE16</strain>
    </source>
</reference>
<dbReference type="InterPro" id="IPR017853">
    <property type="entry name" value="GH"/>
</dbReference>
<protein>
    <recommendedName>
        <fullName evidence="5">Chitinase II/V-like catalytic domain-containing protein</fullName>
    </recommendedName>
</protein>
<dbReference type="NCBIfam" id="TIGR04183">
    <property type="entry name" value="Por_Secre_tail"/>
    <property type="match status" value="1"/>
</dbReference>
<dbReference type="InterPro" id="IPR011583">
    <property type="entry name" value="Chitinase_II/V-like_cat"/>
</dbReference>
<dbReference type="SUPFAM" id="SSF49899">
    <property type="entry name" value="Concanavalin A-like lectins/glucanases"/>
    <property type="match status" value="2"/>
</dbReference>
<feature type="domain" description="Chitinase II/V-like catalytic" evidence="5">
    <location>
        <begin position="466"/>
        <end position="720"/>
    </location>
</feature>
<dbReference type="Pfam" id="PF18962">
    <property type="entry name" value="Por_Secre_tail"/>
    <property type="match status" value="1"/>
</dbReference>
<keyword evidence="4" id="KW-0732">Signal</keyword>
<feature type="signal peptide" evidence="4">
    <location>
        <begin position="1"/>
        <end position="18"/>
    </location>
</feature>
<organism evidence="6 7">
    <name type="scientific">Marinilabilia rubra</name>
    <dbReference type="NCBI Taxonomy" id="2162893"/>
    <lineage>
        <taxon>Bacteria</taxon>
        <taxon>Pseudomonadati</taxon>
        <taxon>Bacteroidota</taxon>
        <taxon>Bacteroidia</taxon>
        <taxon>Marinilabiliales</taxon>
        <taxon>Marinilabiliaceae</taxon>
        <taxon>Marinilabilia</taxon>
    </lineage>
</organism>
<dbReference type="SUPFAM" id="SSF51445">
    <property type="entry name" value="(Trans)glycosidases"/>
    <property type="match status" value="1"/>
</dbReference>
<dbReference type="SMART" id="SM00636">
    <property type="entry name" value="Glyco_18"/>
    <property type="match status" value="1"/>
</dbReference>
<evidence type="ECO:0000313" key="6">
    <source>
        <dbReference type="EMBL" id="PWE00374.1"/>
    </source>
</evidence>
<name>A0A2U2BBC3_9BACT</name>
<keyword evidence="1 3" id="KW-0378">Hydrolase</keyword>
<dbReference type="InterPro" id="IPR026444">
    <property type="entry name" value="Secre_tail"/>
</dbReference>
<dbReference type="GO" id="GO:0005975">
    <property type="term" value="P:carbohydrate metabolic process"/>
    <property type="evidence" value="ECO:0007669"/>
    <property type="project" value="InterPro"/>
</dbReference>
<dbReference type="GO" id="GO:0008061">
    <property type="term" value="F:chitin binding"/>
    <property type="evidence" value="ECO:0007669"/>
    <property type="project" value="InterPro"/>
</dbReference>
<dbReference type="EMBL" id="QEWP01000003">
    <property type="protein sequence ID" value="PWE00374.1"/>
    <property type="molecule type" value="Genomic_DNA"/>
</dbReference>
<feature type="chain" id="PRO_5015514959" description="Chitinase II/V-like catalytic domain-containing protein" evidence="4">
    <location>
        <begin position="19"/>
        <end position="838"/>
    </location>
</feature>
<evidence type="ECO:0000256" key="3">
    <source>
        <dbReference type="RuleBase" id="RU000489"/>
    </source>
</evidence>
<evidence type="ECO:0000313" key="7">
    <source>
        <dbReference type="Proteomes" id="UP000244956"/>
    </source>
</evidence>
<accession>A0A2U2BBC3</accession>
<evidence type="ECO:0000256" key="4">
    <source>
        <dbReference type="SAM" id="SignalP"/>
    </source>
</evidence>
<dbReference type="InterPro" id="IPR001579">
    <property type="entry name" value="Glyco_hydro_18_chit_AS"/>
</dbReference>
<dbReference type="GO" id="GO:0004553">
    <property type="term" value="F:hydrolase activity, hydrolyzing O-glycosyl compounds"/>
    <property type="evidence" value="ECO:0007669"/>
    <property type="project" value="InterPro"/>
</dbReference>
<evidence type="ECO:0000256" key="1">
    <source>
        <dbReference type="ARBA" id="ARBA00022801"/>
    </source>
</evidence>